<dbReference type="OrthoDB" id="129446at2759"/>
<evidence type="ECO:0000313" key="2">
    <source>
        <dbReference type="EMBL" id="KNZ55861.1"/>
    </source>
</evidence>
<evidence type="ECO:0000256" key="1">
    <source>
        <dbReference type="SAM" id="MobiDB-lite"/>
    </source>
</evidence>
<comment type="caution">
    <text evidence="2">The sequence shown here is derived from an EMBL/GenBank/DDBJ whole genome shotgun (WGS) entry which is preliminary data.</text>
</comment>
<accession>A0A0L6V524</accession>
<feature type="region of interest" description="Disordered" evidence="1">
    <location>
        <begin position="67"/>
        <end position="117"/>
    </location>
</feature>
<dbReference type="EMBL" id="LAVV01007458">
    <property type="protein sequence ID" value="KNZ55861.1"/>
    <property type="molecule type" value="Genomic_DNA"/>
</dbReference>
<dbReference type="AlphaFoldDB" id="A0A0L6V524"/>
<name>A0A0L6V524_9BASI</name>
<proteinExistence type="predicted"/>
<gene>
    <name evidence="2" type="ORF">VP01_2560g3</name>
</gene>
<evidence type="ECO:0008006" key="4">
    <source>
        <dbReference type="Google" id="ProtNLM"/>
    </source>
</evidence>
<evidence type="ECO:0000313" key="3">
    <source>
        <dbReference type="Proteomes" id="UP000037035"/>
    </source>
</evidence>
<dbReference type="VEuPathDB" id="FungiDB:VP01_2560g3"/>
<protein>
    <recommendedName>
        <fullName evidence="4">No apical meristem-associated C-terminal domain-containing protein</fullName>
    </recommendedName>
</protein>
<keyword evidence="3" id="KW-1185">Reference proteome</keyword>
<feature type="compositionally biased region" description="Polar residues" evidence="1">
    <location>
        <begin position="67"/>
        <end position="81"/>
    </location>
</feature>
<sequence length="117" mass="12816">MSKAVLQFTAIYNQMKNNLASGLAPTNWLINVKKAHFDSKGKQFQYEGAWNLLKTAAKLQLMYQGNASNGHRASTTPNQATPDGIPETPRTPTIKGHHSDASYSGSDLVGLKKKKEN</sequence>
<dbReference type="Proteomes" id="UP000037035">
    <property type="component" value="Unassembled WGS sequence"/>
</dbReference>
<organism evidence="2 3">
    <name type="scientific">Puccinia sorghi</name>
    <dbReference type="NCBI Taxonomy" id="27349"/>
    <lineage>
        <taxon>Eukaryota</taxon>
        <taxon>Fungi</taxon>
        <taxon>Dikarya</taxon>
        <taxon>Basidiomycota</taxon>
        <taxon>Pucciniomycotina</taxon>
        <taxon>Pucciniomycetes</taxon>
        <taxon>Pucciniales</taxon>
        <taxon>Pucciniaceae</taxon>
        <taxon>Puccinia</taxon>
    </lineage>
</organism>
<reference evidence="2 3" key="1">
    <citation type="submission" date="2015-08" db="EMBL/GenBank/DDBJ databases">
        <title>Next Generation Sequencing and Analysis of the Genome of Puccinia sorghi L Schw, the Causal Agent of Maize Common Rust.</title>
        <authorList>
            <person name="Rochi L."/>
            <person name="Burguener G."/>
            <person name="Darino M."/>
            <person name="Turjanski A."/>
            <person name="Kreff E."/>
            <person name="Dieguez M.J."/>
            <person name="Sacco F."/>
        </authorList>
    </citation>
    <scope>NUCLEOTIDE SEQUENCE [LARGE SCALE GENOMIC DNA]</scope>
    <source>
        <strain evidence="2 3">RO10H11247</strain>
    </source>
</reference>